<protein>
    <submittedName>
        <fullName evidence="6">Benzoyl-CoA reductase</fullName>
    </submittedName>
</protein>
<proteinExistence type="inferred from homology"/>
<keyword evidence="7" id="KW-1185">Reference proteome</keyword>
<dbReference type="Gene3D" id="1.20.1270.370">
    <property type="match status" value="1"/>
</dbReference>
<evidence type="ECO:0000256" key="3">
    <source>
        <dbReference type="ARBA" id="ARBA00022723"/>
    </source>
</evidence>
<evidence type="ECO:0000313" key="6">
    <source>
        <dbReference type="EMBL" id="KEZ91925.1"/>
    </source>
</evidence>
<dbReference type="EMBL" id="JPME01000002">
    <property type="protein sequence ID" value="KEZ91925.1"/>
    <property type="molecule type" value="Genomic_DNA"/>
</dbReference>
<keyword evidence="4" id="KW-0408">Iron</keyword>
<organism evidence="6 7">
    <name type="scientific">Lacrimispora celerecrescens</name>
    <dbReference type="NCBI Taxonomy" id="29354"/>
    <lineage>
        <taxon>Bacteria</taxon>
        <taxon>Bacillati</taxon>
        <taxon>Bacillota</taxon>
        <taxon>Clostridia</taxon>
        <taxon>Lachnospirales</taxon>
        <taxon>Lachnospiraceae</taxon>
        <taxon>Lacrimispora</taxon>
    </lineage>
</organism>
<dbReference type="Gene3D" id="3.40.50.11890">
    <property type="match status" value="1"/>
</dbReference>
<dbReference type="RefSeq" id="WP_051834975.1">
    <property type="nucleotide sequence ID" value="NZ_JPME01000002.1"/>
</dbReference>
<accession>A0A084JSJ1</accession>
<dbReference type="PANTHER" id="PTHR30548">
    <property type="entry name" value="2-HYDROXYGLUTARYL-COA DEHYDRATASE, D-COMPONENT-RELATED"/>
    <property type="match status" value="1"/>
</dbReference>
<keyword evidence="5" id="KW-0411">Iron-sulfur</keyword>
<dbReference type="InterPro" id="IPR010327">
    <property type="entry name" value="FldB/FldC_alpha/beta"/>
</dbReference>
<sequence length="372" mass="41956">MATLNELLENFHDIACSPKKQLNAYLEQGKKVVACVPVYTPEELIHSMGLVPMGAWGADIELKESKRYFPAFICSIMQSILELGIRGEYKGISAIVIPSLCDSLKCLGQNWKYAVKDIPFIPMTYPQNRKPESGKEFTKASYERVIRDLEAATGEKFSEASLAKSNEIYNEHNAAMRKLAEVLEQHPSITAVQRRDIFKSAHFMRKEEHTALVSQLIEALSQVEEKESKIKVITTGILADSDGLLKIFDEHGLQIAADDVAHESRQYRTDVNLELESLEGLADKFSRMDHCSVLYDPEKKRAGYIVDLAKKYKAKGVVVLLTKFCDPEEFDYVMVKKACAEAGIPIIQIEVDRQMVNYEQAGTMMEAFIDML</sequence>
<reference evidence="6 7" key="1">
    <citation type="submission" date="2014-07" db="EMBL/GenBank/DDBJ databases">
        <title>Draft genome of Clostridium celerecrescens 152B isolated from sediments associated with methane hydrate from Krishna Godavari basin.</title>
        <authorList>
            <person name="Honkalas V.S."/>
            <person name="Dabir A.P."/>
            <person name="Arora P."/>
            <person name="Dhakephalkar P.K."/>
        </authorList>
    </citation>
    <scope>NUCLEOTIDE SEQUENCE [LARGE SCALE GENOMIC DNA]</scope>
    <source>
        <strain evidence="6 7">152B</strain>
    </source>
</reference>
<evidence type="ECO:0000313" key="7">
    <source>
        <dbReference type="Proteomes" id="UP000028525"/>
    </source>
</evidence>
<dbReference type="PANTHER" id="PTHR30548:SF5">
    <property type="entry name" value="SUBUNIT OF OXYGEN-SENSITIVE 2-HYDROXYISOCAPROYL-COA DEHYDRATASE"/>
    <property type="match status" value="1"/>
</dbReference>
<evidence type="ECO:0000256" key="1">
    <source>
        <dbReference type="ARBA" id="ARBA00001966"/>
    </source>
</evidence>
<dbReference type="GO" id="GO:0016836">
    <property type="term" value="F:hydro-lyase activity"/>
    <property type="evidence" value="ECO:0007669"/>
    <property type="project" value="UniProtKB-ARBA"/>
</dbReference>
<gene>
    <name evidence="6" type="ORF">IO98_01785</name>
</gene>
<dbReference type="AlphaFoldDB" id="A0A084JSJ1"/>
<dbReference type="STRING" id="29354.IO98_01785"/>
<dbReference type="OrthoDB" id="355459at2"/>
<comment type="similarity">
    <text evidence="2">Belongs to the FldB/FldC dehydratase alpha/beta subunit family.</text>
</comment>
<evidence type="ECO:0000256" key="2">
    <source>
        <dbReference type="ARBA" id="ARBA00005806"/>
    </source>
</evidence>
<comment type="cofactor">
    <cofactor evidence="1">
        <name>[4Fe-4S] cluster</name>
        <dbReference type="ChEBI" id="CHEBI:49883"/>
    </cofactor>
</comment>
<dbReference type="Gene3D" id="3.40.50.11900">
    <property type="match status" value="1"/>
</dbReference>
<comment type="caution">
    <text evidence="6">The sequence shown here is derived from an EMBL/GenBank/DDBJ whole genome shotgun (WGS) entry which is preliminary data.</text>
</comment>
<name>A0A084JSJ1_9FIRM</name>
<keyword evidence="3" id="KW-0479">Metal-binding</keyword>
<evidence type="ECO:0000256" key="5">
    <source>
        <dbReference type="ARBA" id="ARBA00023014"/>
    </source>
</evidence>
<dbReference type="GO" id="GO:0046872">
    <property type="term" value="F:metal ion binding"/>
    <property type="evidence" value="ECO:0007669"/>
    <property type="project" value="UniProtKB-KW"/>
</dbReference>
<evidence type="ECO:0000256" key="4">
    <source>
        <dbReference type="ARBA" id="ARBA00023004"/>
    </source>
</evidence>
<dbReference type="Pfam" id="PF06050">
    <property type="entry name" value="HGD-D"/>
    <property type="match status" value="1"/>
</dbReference>
<dbReference type="GO" id="GO:0051536">
    <property type="term" value="F:iron-sulfur cluster binding"/>
    <property type="evidence" value="ECO:0007669"/>
    <property type="project" value="UniProtKB-KW"/>
</dbReference>
<dbReference type="Proteomes" id="UP000028525">
    <property type="component" value="Unassembled WGS sequence"/>
</dbReference>